<dbReference type="STRING" id="1006004.GBAG_3186"/>
<reference evidence="2 3" key="1">
    <citation type="submission" date="2014-05" db="EMBL/GenBank/DDBJ databases">
        <title>ATOL: Assembling a taxonomically balanced genome-scale reconstruction of the evolutionary history of the Enterobacteriaceae.</title>
        <authorList>
            <person name="Plunkett G.III."/>
            <person name="Neeno-Eckwall E.C."/>
            <person name="Glasner J.D."/>
            <person name="Perna N.T."/>
        </authorList>
    </citation>
    <scope>NUCLEOTIDE SEQUENCE [LARGE SCALE GENOMIC DNA]</scope>
    <source>
        <strain evidence="2 3">ATCC 33320</strain>
    </source>
</reference>
<feature type="transmembrane region" description="Helical" evidence="1">
    <location>
        <begin position="122"/>
        <end position="139"/>
    </location>
</feature>
<dbReference type="eggNOG" id="COG1289">
    <property type="taxonomic scope" value="Bacteria"/>
</dbReference>
<keyword evidence="1" id="KW-0472">Membrane</keyword>
<evidence type="ECO:0000256" key="1">
    <source>
        <dbReference type="SAM" id="Phobius"/>
    </source>
</evidence>
<feature type="transmembrane region" description="Helical" evidence="1">
    <location>
        <begin position="39"/>
        <end position="58"/>
    </location>
</feature>
<keyword evidence="1" id="KW-1133">Transmembrane helix</keyword>
<dbReference type="GO" id="GO:0005886">
    <property type="term" value="C:plasma membrane"/>
    <property type="evidence" value="ECO:0007669"/>
    <property type="project" value="InterPro"/>
</dbReference>
<protein>
    <submittedName>
        <fullName evidence="2">Fusaric acid resistance protein</fullName>
    </submittedName>
</protein>
<feature type="transmembrane region" description="Helical" evidence="1">
    <location>
        <begin position="12"/>
        <end position="33"/>
    </location>
</feature>
<sequence>MSRPFYRISLHHLRFAFKLTFAIALSLAIGFGFDLDMPRWAVVTAIIITTAPAFIAGGEPFTGALRHRGLLRFAGTIIGCSSALIIVWVFIWSPLTMLIIGAVWAGVCCYAATVIRIENSYALGLAGITALTIVSAIYLRPEMGQFWHGSASQKS</sequence>
<dbReference type="AlphaFoldDB" id="A0A085G4U5"/>
<dbReference type="OrthoDB" id="9807111at2"/>
<dbReference type="GO" id="GO:0022857">
    <property type="term" value="F:transmembrane transporter activity"/>
    <property type="evidence" value="ECO:0007669"/>
    <property type="project" value="InterPro"/>
</dbReference>
<evidence type="ECO:0000313" key="2">
    <source>
        <dbReference type="EMBL" id="KFC78740.1"/>
    </source>
</evidence>
<comment type="caution">
    <text evidence="2">The sequence shown here is derived from an EMBL/GenBank/DDBJ whole genome shotgun (WGS) entry which is preliminary data.</text>
</comment>
<dbReference type="RefSeq" id="WP_034497858.1">
    <property type="nucleotide sequence ID" value="NZ_JMPI01000054.1"/>
</dbReference>
<gene>
    <name evidence="2" type="ORF">GBAG_3186</name>
</gene>
<dbReference type="Proteomes" id="UP000028653">
    <property type="component" value="Unassembled WGS sequence"/>
</dbReference>
<dbReference type="EMBL" id="JMPI01000054">
    <property type="protein sequence ID" value="KFC78740.1"/>
    <property type="molecule type" value="Genomic_DNA"/>
</dbReference>
<dbReference type="Pfam" id="PF04632">
    <property type="entry name" value="FUSC"/>
    <property type="match status" value="1"/>
</dbReference>
<name>A0A085G4U5_9ENTR</name>
<feature type="transmembrane region" description="Helical" evidence="1">
    <location>
        <begin position="97"/>
        <end position="115"/>
    </location>
</feature>
<dbReference type="InterPro" id="IPR006726">
    <property type="entry name" value="PHBA_efflux_AaeB/fusaric-R"/>
</dbReference>
<feature type="transmembrane region" description="Helical" evidence="1">
    <location>
        <begin position="70"/>
        <end position="91"/>
    </location>
</feature>
<keyword evidence="3" id="KW-1185">Reference proteome</keyword>
<accession>A0A085G4U5</accession>
<keyword evidence="1" id="KW-0812">Transmembrane</keyword>
<organism evidence="2 3">
    <name type="scientific">Buttiauxella agrestis ATCC 33320</name>
    <dbReference type="NCBI Taxonomy" id="1006004"/>
    <lineage>
        <taxon>Bacteria</taxon>
        <taxon>Pseudomonadati</taxon>
        <taxon>Pseudomonadota</taxon>
        <taxon>Gammaproteobacteria</taxon>
        <taxon>Enterobacterales</taxon>
        <taxon>Enterobacteriaceae</taxon>
        <taxon>Buttiauxella</taxon>
    </lineage>
</organism>
<proteinExistence type="predicted"/>
<evidence type="ECO:0000313" key="3">
    <source>
        <dbReference type="Proteomes" id="UP000028653"/>
    </source>
</evidence>